<dbReference type="SUPFAM" id="SSF46894">
    <property type="entry name" value="C-terminal effector domain of the bipartite response regulators"/>
    <property type="match status" value="1"/>
</dbReference>
<evidence type="ECO:0000256" key="1">
    <source>
        <dbReference type="ARBA" id="ARBA00023015"/>
    </source>
</evidence>
<dbReference type="PRINTS" id="PR00038">
    <property type="entry name" value="HTHLUXR"/>
</dbReference>
<reference evidence="7" key="1">
    <citation type="journal article" date="2019" name="Int. J. Syst. Evol. Microbiol.">
        <title>The Global Catalogue of Microorganisms (GCM) 10K type strain sequencing project: providing services to taxonomists for standard genome sequencing and annotation.</title>
        <authorList>
            <consortium name="The Broad Institute Genomics Platform"/>
            <consortium name="The Broad Institute Genome Sequencing Center for Infectious Disease"/>
            <person name="Wu L."/>
            <person name="Ma J."/>
        </authorList>
    </citation>
    <scope>NUCLEOTIDE SEQUENCE [LARGE SCALE GENOMIC DNA]</scope>
    <source>
        <strain evidence="7">CECT 7477</strain>
    </source>
</reference>
<evidence type="ECO:0000259" key="5">
    <source>
        <dbReference type="PROSITE" id="PS50043"/>
    </source>
</evidence>
<sequence length="134" mass="15303">MALLSIVLMPVVVALGDYQVMEQLVVNFGYFLLAIALIRNNIYLAQKRMQFLLKIGYSDEKTDEANLSIIEHFNTLNLSKREIEIANYILEGKSYKEISKSLFIAEGTVSKHASNIFRKAGVEDRPNFVLLFRN</sequence>
<dbReference type="EMBL" id="JBHSAW010000003">
    <property type="protein sequence ID" value="MFC4094841.1"/>
    <property type="molecule type" value="Genomic_DNA"/>
</dbReference>
<evidence type="ECO:0000256" key="4">
    <source>
        <dbReference type="SAM" id="Phobius"/>
    </source>
</evidence>
<keyword evidence="4" id="KW-0472">Membrane</keyword>
<comment type="caution">
    <text evidence="6">The sequence shown here is derived from an EMBL/GenBank/DDBJ whole genome shotgun (WGS) entry which is preliminary data.</text>
</comment>
<dbReference type="PROSITE" id="PS50043">
    <property type="entry name" value="HTH_LUXR_2"/>
    <property type="match status" value="1"/>
</dbReference>
<dbReference type="PANTHER" id="PTHR44688">
    <property type="entry name" value="DNA-BINDING TRANSCRIPTIONAL ACTIVATOR DEVR_DOSR"/>
    <property type="match status" value="1"/>
</dbReference>
<keyword evidence="7" id="KW-1185">Reference proteome</keyword>
<dbReference type="InterPro" id="IPR036388">
    <property type="entry name" value="WH-like_DNA-bd_sf"/>
</dbReference>
<protein>
    <submittedName>
        <fullName evidence="6">LuxR C-terminal-related transcriptional regulator</fullName>
    </submittedName>
</protein>
<keyword evidence="4" id="KW-0812">Transmembrane</keyword>
<dbReference type="InterPro" id="IPR016032">
    <property type="entry name" value="Sig_transdc_resp-reg_C-effctor"/>
</dbReference>
<dbReference type="SMART" id="SM00421">
    <property type="entry name" value="HTH_LUXR"/>
    <property type="match status" value="1"/>
</dbReference>
<keyword evidence="2" id="KW-0238">DNA-binding</keyword>
<name>A0ABV8JL29_9FLAO</name>
<keyword evidence="4" id="KW-1133">Transmembrane helix</keyword>
<dbReference type="Gene3D" id="1.10.10.10">
    <property type="entry name" value="Winged helix-like DNA-binding domain superfamily/Winged helix DNA-binding domain"/>
    <property type="match status" value="1"/>
</dbReference>
<dbReference type="Proteomes" id="UP001595814">
    <property type="component" value="Unassembled WGS sequence"/>
</dbReference>
<dbReference type="Pfam" id="PF00196">
    <property type="entry name" value="GerE"/>
    <property type="match status" value="1"/>
</dbReference>
<dbReference type="PROSITE" id="PS00622">
    <property type="entry name" value="HTH_LUXR_1"/>
    <property type="match status" value="1"/>
</dbReference>
<dbReference type="RefSeq" id="WP_192462237.1">
    <property type="nucleotide sequence ID" value="NZ_JACYFJ010000003.1"/>
</dbReference>
<evidence type="ECO:0000313" key="7">
    <source>
        <dbReference type="Proteomes" id="UP001595814"/>
    </source>
</evidence>
<proteinExistence type="predicted"/>
<evidence type="ECO:0000313" key="6">
    <source>
        <dbReference type="EMBL" id="MFC4094841.1"/>
    </source>
</evidence>
<evidence type="ECO:0000256" key="2">
    <source>
        <dbReference type="ARBA" id="ARBA00023125"/>
    </source>
</evidence>
<dbReference type="InterPro" id="IPR000792">
    <property type="entry name" value="Tscrpt_reg_LuxR_C"/>
</dbReference>
<feature type="transmembrane region" description="Helical" evidence="4">
    <location>
        <begin position="24"/>
        <end position="44"/>
    </location>
</feature>
<gene>
    <name evidence="6" type="ORF">ACFOUT_03090</name>
</gene>
<keyword evidence="1" id="KW-0805">Transcription regulation</keyword>
<evidence type="ECO:0000256" key="3">
    <source>
        <dbReference type="ARBA" id="ARBA00023163"/>
    </source>
</evidence>
<organism evidence="6 7">
    <name type="scientific">Euzebyella saccharophila</name>
    <dbReference type="NCBI Taxonomy" id="679664"/>
    <lineage>
        <taxon>Bacteria</taxon>
        <taxon>Pseudomonadati</taxon>
        <taxon>Bacteroidota</taxon>
        <taxon>Flavobacteriia</taxon>
        <taxon>Flavobacteriales</taxon>
        <taxon>Flavobacteriaceae</taxon>
        <taxon>Euzebyella</taxon>
    </lineage>
</organism>
<feature type="domain" description="HTH luxR-type" evidence="5">
    <location>
        <begin position="71"/>
        <end position="134"/>
    </location>
</feature>
<accession>A0ABV8JL29</accession>
<keyword evidence="3" id="KW-0804">Transcription</keyword>
<dbReference type="PANTHER" id="PTHR44688:SF16">
    <property type="entry name" value="DNA-BINDING TRANSCRIPTIONAL ACTIVATOR DEVR_DOSR"/>
    <property type="match status" value="1"/>
</dbReference>
<dbReference type="CDD" id="cd06170">
    <property type="entry name" value="LuxR_C_like"/>
    <property type="match status" value="1"/>
</dbReference>